<keyword evidence="3" id="KW-1185">Reference proteome</keyword>
<sequence>MMGEECKIFAAYFGTIEVRRNVTKSRVILRNYLRQRVSQFQIDGKIKDISHTHNYIFALAPLDHRIYILRIDSFFVYSLNLDTIPENPKFEYLVNVNVETELMHDRVDFNDTRIPEMAHCDMQPKETIKTKVEDFLICTTSQSCYLARNRASGEPSLYRIFTDNRTNDFQLLQFGSDESILQLSAGNEHMLILTVSGLVYSMGIGSRGVLGHANLRCEQHPKKVECLSPLRVTQVACGKWHSAALTEDGDVYLWGWNNFGQLGDCCEIGEILDIPAPLDILEIIVEIAAYGNTTWLKRADHWELTFGNTKMI</sequence>
<dbReference type="SUPFAM" id="SSF50985">
    <property type="entry name" value="RCC1/BLIP-II"/>
    <property type="match status" value="1"/>
</dbReference>
<dbReference type="InterPro" id="IPR052830">
    <property type="entry name" value="RCC1_domain-containing"/>
</dbReference>
<dbReference type="OMA" id="VEDFLIC"/>
<gene>
    <name evidence="2" type="ORF">WBA_LOCUS3468</name>
</gene>
<organism evidence="2 3">
    <name type="scientific">Wuchereria bancrofti</name>
    <dbReference type="NCBI Taxonomy" id="6293"/>
    <lineage>
        <taxon>Eukaryota</taxon>
        <taxon>Metazoa</taxon>
        <taxon>Ecdysozoa</taxon>
        <taxon>Nematoda</taxon>
        <taxon>Chromadorea</taxon>
        <taxon>Rhabditida</taxon>
        <taxon>Spirurina</taxon>
        <taxon>Spiruromorpha</taxon>
        <taxon>Filarioidea</taxon>
        <taxon>Onchocercidae</taxon>
        <taxon>Wuchereria</taxon>
    </lineage>
</organism>
<proteinExistence type="predicted"/>
<evidence type="ECO:0008006" key="4">
    <source>
        <dbReference type="Google" id="ProtNLM"/>
    </source>
</evidence>
<dbReference type="PROSITE" id="PS50012">
    <property type="entry name" value="RCC1_3"/>
    <property type="match status" value="2"/>
</dbReference>
<dbReference type="Gene3D" id="2.130.10.30">
    <property type="entry name" value="Regulator of chromosome condensation 1/beta-lactamase-inhibitor protein II"/>
    <property type="match status" value="1"/>
</dbReference>
<dbReference type="PANTHER" id="PTHR46849">
    <property type="entry name" value="RCC1 DOMAIN-CONTAINING PROTEIN 1"/>
    <property type="match status" value="1"/>
</dbReference>
<feature type="repeat" description="RCC1" evidence="1">
    <location>
        <begin position="197"/>
        <end position="248"/>
    </location>
</feature>
<dbReference type="Proteomes" id="UP000270924">
    <property type="component" value="Unassembled WGS sequence"/>
</dbReference>
<name>A0A3P7FHT4_WUCBA</name>
<feature type="repeat" description="RCC1" evidence="1">
    <location>
        <begin position="249"/>
        <end position="300"/>
    </location>
</feature>
<protein>
    <recommendedName>
        <fullName evidence="4">RCC1 domain-containing protein 1</fullName>
    </recommendedName>
</protein>
<dbReference type="AlphaFoldDB" id="A0A3P7FHT4"/>
<reference evidence="2 3" key="1">
    <citation type="submission" date="2018-11" db="EMBL/GenBank/DDBJ databases">
        <authorList>
            <consortium name="Pathogen Informatics"/>
        </authorList>
    </citation>
    <scope>NUCLEOTIDE SEQUENCE [LARGE SCALE GENOMIC DNA]</scope>
</reference>
<dbReference type="PROSITE" id="PS00626">
    <property type="entry name" value="RCC1_2"/>
    <property type="match status" value="1"/>
</dbReference>
<dbReference type="PANTHER" id="PTHR46849:SF1">
    <property type="entry name" value="RCC1 DOMAIN-CONTAINING PROTEIN 1"/>
    <property type="match status" value="1"/>
</dbReference>
<accession>A0A3P7FHT4</accession>
<dbReference type="EMBL" id="UYWW01001184">
    <property type="protein sequence ID" value="VDM10082.1"/>
    <property type="molecule type" value="Genomic_DNA"/>
</dbReference>
<evidence type="ECO:0000313" key="2">
    <source>
        <dbReference type="EMBL" id="VDM10082.1"/>
    </source>
</evidence>
<evidence type="ECO:0000256" key="1">
    <source>
        <dbReference type="PROSITE-ProRule" id="PRU00235"/>
    </source>
</evidence>
<dbReference type="OrthoDB" id="5370059at2759"/>
<dbReference type="Pfam" id="PF13540">
    <property type="entry name" value="RCC1_2"/>
    <property type="match status" value="1"/>
</dbReference>
<evidence type="ECO:0000313" key="3">
    <source>
        <dbReference type="Proteomes" id="UP000270924"/>
    </source>
</evidence>
<dbReference type="InParanoid" id="A0A3P7FHT4"/>
<dbReference type="InterPro" id="IPR000408">
    <property type="entry name" value="Reg_chr_condens"/>
</dbReference>
<dbReference type="InterPro" id="IPR009091">
    <property type="entry name" value="RCC1/BLIP-II"/>
</dbReference>